<reference evidence="2" key="1">
    <citation type="journal article" date="2020" name="Stud. Mycol.">
        <title>101 Dothideomycetes genomes: a test case for predicting lifestyles and emergence of pathogens.</title>
        <authorList>
            <person name="Haridas S."/>
            <person name="Albert R."/>
            <person name="Binder M."/>
            <person name="Bloem J."/>
            <person name="Labutti K."/>
            <person name="Salamov A."/>
            <person name="Andreopoulos B."/>
            <person name="Baker S."/>
            <person name="Barry K."/>
            <person name="Bills G."/>
            <person name="Bluhm B."/>
            <person name="Cannon C."/>
            <person name="Castanera R."/>
            <person name="Culley D."/>
            <person name="Daum C."/>
            <person name="Ezra D."/>
            <person name="Gonzalez J."/>
            <person name="Henrissat B."/>
            <person name="Kuo A."/>
            <person name="Liang C."/>
            <person name="Lipzen A."/>
            <person name="Lutzoni F."/>
            <person name="Magnuson J."/>
            <person name="Mondo S."/>
            <person name="Nolan M."/>
            <person name="Ohm R."/>
            <person name="Pangilinan J."/>
            <person name="Park H.-J."/>
            <person name="Ramirez L."/>
            <person name="Alfaro M."/>
            <person name="Sun H."/>
            <person name="Tritt A."/>
            <person name="Yoshinaga Y."/>
            <person name="Zwiers L.-H."/>
            <person name="Turgeon B."/>
            <person name="Goodwin S."/>
            <person name="Spatafora J."/>
            <person name="Crous P."/>
            <person name="Grigoriev I."/>
        </authorList>
    </citation>
    <scope>NUCLEOTIDE SEQUENCE</scope>
    <source>
        <strain evidence="2">CBS 119925</strain>
    </source>
</reference>
<feature type="compositionally biased region" description="Basic and acidic residues" evidence="1">
    <location>
        <begin position="107"/>
        <end position="122"/>
    </location>
</feature>
<feature type="region of interest" description="Disordered" evidence="1">
    <location>
        <begin position="106"/>
        <end position="130"/>
    </location>
</feature>
<protein>
    <submittedName>
        <fullName evidence="2">Uncharacterized protein</fullName>
    </submittedName>
</protein>
<dbReference type="EMBL" id="MU006562">
    <property type="protein sequence ID" value="KAF2751138.1"/>
    <property type="molecule type" value="Genomic_DNA"/>
</dbReference>
<organism evidence="2 3">
    <name type="scientific">Sporormia fimetaria CBS 119925</name>
    <dbReference type="NCBI Taxonomy" id="1340428"/>
    <lineage>
        <taxon>Eukaryota</taxon>
        <taxon>Fungi</taxon>
        <taxon>Dikarya</taxon>
        <taxon>Ascomycota</taxon>
        <taxon>Pezizomycotina</taxon>
        <taxon>Dothideomycetes</taxon>
        <taxon>Pleosporomycetidae</taxon>
        <taxon>Pleosporales</taxon>
        <taxon>Sporormiaceae</taxon>
        <taxon>Sporormia</taxon>
    </lineage>
</organism>
<dbReference type="Proteomes" id="UP000799440">
    <property type="component" value="Unassembled WGS sequence"/>
</dbReference>
<evidence type="ECO:0000256" key="1">
    <source>
        <dbReference type="SAM" id="MobiDB-lite"/>
    </source>
</evidence>
<proteinExistence type="predicted"/>
<gene>
    <name evidence="2" type="ORF">M011DRAFT_473652</name>
</gene>
<keyword evidence="3" id="KW-1185">Reference proteome</keyword>
<dbReference type="AlphaFoldDB" id="A0A6A6VKK4"/>
<name>A0A6A6VKK4_9PLEO</name>
<sequence>MAGYGNINAPTTDPASLAEDHNNTRLDIHHHSEPSYAGGPGFGNKNAPTPSDIKDDDLKLSTTPSKHPSMPSIGAGYGNKTGEFRESHDSTLGKIVEKAGHALHNANLEHKGRHMREEKGFGHGEGSYVD</sequence>
<evidence type="ECO:0000313" key="2">
    <source>
        <dbReference type="EMBL" id="KAF2751138.1"/>
    </source>
</evidence>
<accession>A0A6A6VKK4</accession>
<evidence type="ECO:0000313" key="3">
    <source>
        <dbReference type="Proteomes" id="UP000799440"/>
    </source>
</evidence>
<dbReference type="OrthoDB" id="203279at2759"/>
<feature type="region of interest" description="Disordered" evidence="1">
    <location>
        <begin position="1"/>
        <end position="89"/>
    </location>
</feature>
<feature type="compositionally biased region" description="Basic and acidic residues" evidence="1">
    <location>
        <begin position="18"/>
        <end position="33"/>
    </location>
</feature>